<accession>A0AA39ZLF5</accession>
<keyword evidence="2 4" id="KW-0378">Hydrolase</keyword>
<evidence type="ECO:0000259" key="3">
    <source>
        <dbReference type="Pfam" id="PF00561"/>
    </source>
</evidence>
<proteinExistence type="inferred from homology"/>
<gene>
    <name evidence="4" type="ORF">QBC41DRAFT_311872</name>
</gene>
<evidence type="ECO:0000256" key="1">
    <source>
        <dbReference type="ARBA" id="ARBA00010088"/>
    </source>
</evidence>
<comment type="caution">
    <text evidence="4">The sequence shown here is derived from an EMBL/GenBank/DDBJ whole genome shotgun (WGS) entry which is preliminary data.</text>
</comment>
<evidence type="ECO:0000313" key="5">
    <source>
        <dbReference type="Proteomes" id="UP001174997"/>
    </source>
</evidence>
<sequence>MEPVQPARLVSSRSHIHSGGFQVTELFFEVPKNYAHPRDGTIRLFARSITRHEKTIPGLSKPAAAADEPRKPYMVYLEGGPGFGGPEPRGHPLSNRALDAGYNVLYVDYRGTGMSNPLHTDLILNQGDVHHQVEYLKLFRADSIVRDLEAIRLCLTNSWEPAYQPWSLFGQSFGGFVCLTYLSKHPHSLREVFMTGGLAPVKRHPIQVYSALYHKVIDRNNAYYAKYPEDEPSVLKIAHHLSQHPGSSGLPLPGGGTLTLTRFLALGIAFGSHGGLDAVHNLILKLVSDLDQFGYLTTPTLMAVEREVPLDSNPIYAILHESIYCLSTGIVSNWAALRAASKFDHQFPHLAPPPDPARWTPPNHGKRLYFTGEMIFPQLFDTYPTLRPLKPAAEALATHAEWAEDLYDEEQLRRNQVPVYAVSYIDDMYVDIEAARETAALVRGIKVHETNQLHHNALRAKGDEVLGMLFRLRDDTLD</sequence>
<dbReference type="InterPro" id="IPR002410">
    <property type="entry name" value="Peptidase_S33"/>
</dbReference>
<protein>
    <submittedName>
        <fullName evidence="4">Alpha/Beta hydrolase protein</fullName>
    </submittedName>
</protein>
<evidence type="ECO:0000313" key="4">
    <source>
        <dbReference type="EMBL" id="KAK0673269.1"/>
    </source>
</evidence>
<dbReference type="Pfam" id="PF00561">
    <property type="entry name" value="Abhydrolase_1"/>
    <property type="match status" value="1"/>
</dbReference>
<name>A0AA39ZLF5_9PEZI</name>
<dbReference type="PANTHER" id="PTHR43248">
    <property type="entry name" value="2-SUCCINYL-6-HYDROXY-2,4-CYCLOHEXADIENE-1-CARBOXYLATE SYNTHASE"/>
    <property type="match status" value="1"/>
</dbReference>
<dbReference type="InterPro" id="IPR029058">
    <property type="entry name" value="AB_hydrolase_fold"/>
</dbReference>
<feature type="domain" description="AB hydrolase-1" evidence="3">
    <location>
        <begin position="74"/>
        <end position="200"/>
    </location>
</feature>
<dbReference type="InterPro" id="IPR051601">
    <property type="entry name" value="Serine_prot/Carboxylest_S33"/>
</dbReference>
<dbReference type="Gene3D" id="3.40.50.1820">
    <property type="entry name" value="alpha/beta hydrolase"/>
    <property type="match status" value="2"/>
</dbReference>
<dbReference type="PANTHER" id="PTHR43248:SF2">
    <property type="entry name" value="PROLYL AMINOPEPTIDASE"/>
    <property type="match status" value="1"/>
</dbReference>
<dbReference type="Proteomes" id="UP001174997">
    <property type="component" value="Unassembled WGS sequence"/>
</dbReference>
<dbReference type="GO" id="GO:0006508">
    <property type="term" value="P:proteolysis"/>
    <property type="evidence" value="ECO:0007669"/>
    <property type="project" value="InterPro"/>
</dbReference>
<keyword evidence="5" id="KW-1185">Reference proteome</keyword>
<dbReference type="AlphaFoldDB" id="A0AA39ZLF5"/>
<dbReference type="EMBL" id="JAULSY010000007">
    <property type="protein sequence ID" value="KAK0673269.1"/>
    <property type="molecule type" value="Genomic_DNA"/>
</dbReference>
<organism evidence="4 5">
    <name type="scientific">Cercophora samala</name>
    <dbReference type="NCBI Taxonomy" id="330535"/>
    <lineage>
        <taxon>Eukaryota</taxon>
        <taxon>Fungi</taxon>
        <taxon>Dikarya</taxon>
        <taxon>Ascomycota</taxon>
        <taxon>Pezizomycotina</taxon>
        <taxon>Sordariomycetes</taxon>
        <taxon>Sordariomycetidae</taxon>
        <taxon>Sordariales</taxon>
        <taxon>Lasiosphaeriaceae</taxon>
        <taxon>Cercophora</taxon>
    </lineage>
</organism>
<evidence type="ECO:0000256" key="2">
    <source>
        <dbReference type="ARBA" id="ARBA00022801"/>
    </source>
</evidence>
<dbReference type="InterPro" id="IPR000073">
    <property type="entry name" value="AB_hydrolase_1"/>
</dbReference>
<dbReference type="SUPFAM" id="SSF53474">
    <property type="entry name" value="alpha/beta-Hydrolases"/>
    <property type="match status" value="1"/>
</dbReference>
<dbReference type="PRINTS" id="PR00793">
    <property type="entry name" value="PROAMNOPTASE"/>
</dbReference>
<dbReference type="GO" id="GO:0008233">
    <property type="term" value="F:peptidase activity"/>
    <property type="evidence" value="ECO:0007669"/>
    <property type="project" value="InterPro"/>
</dbReference>
<reference evidence="4" key="1">
    <citation type="submission" date="2023-06" db="EMBL/GenBank/DDBJ databases">
        <title>Genome-scale phylogeny and comparative genomics of the fungal order Sordariales.</title>
        <authorList>
            <consortium name="Lawrence Berkeley National Laboratory"/>
            <person name="Hensen N."/>
            <person name="Bonometti L."/>
            <person name="Westerberg I."/>
            <person name="Brannstrom I.O."/>
            <person name="Guillou S."/>
            <person name="Cros-Aarteil S."/>
            <person name="Calhoun S."/>
            <person name="Haridas S."/>
            <person name="Kuo A."/>
            <person name="Mondo S."/>
            <person name="Pangilinan J."/>
            <person name="Riley R."/>
            <person name="Labutti K."/>
            <person name="Andreopoulos B."/>
            <person name="Lipzen A."/>
            <person name="Chen C."/>
            <person name="Yanf M."/>
            <person name="Daum C."/>
            <person name="Ng V."/>
            <person name="Clum A."/>
            <person name="Steindorff A."/>
            <person name="Ohm R."/>
            <person name="Martin F."/>
            <person name="Silar P."/>
            <person name="Natvig D."/>
            <person name="Lalanne C."/>
            <person name="Gautier V."/>
            <person name="Ament-Velasquez S.L."/>
            <person name="Kruys A."/>
            <person name="Hutchinson M.I."/>
            <person name="Powell A.J."/>
            <person name="Barry K."/>
            <person name="Miller A.N."/>
            <person name="Grigoriev I.V."/>
            <person name="Debuchy R."/>
            <person name="Gladieux P."/>
            <person name="Thoren M.H."/>
            <person name="Johannesson H."/>
        </authorList>
    </citation>
    <scope>NUCLEOTIDE SEQUENCE</scope>
    <source>
        <strain evidence="4">CBS 307.81</strain>
    </source>
</reference>
<comment type="similarity">
    <text evidence="1">Belongs to the peptidase S33 family.</text>
</comment>